<evidence type="ECO:0000313" key="5">
    <source>
        <dbReference type="Proteomes" id="UP000655287"/>
    </source>
</evidence>
<feature type="transmembrane region" description="Helical" evidence="2">
    <location>
        <begin position="101"/>
        <end position="122"/>
    </location>
</feature>
<keyword evidence="5" id="KW-1185">Reference proteome</keyword>
<feature type="domain" description="CAAX prenyl protease 2/Lysostaphin resistance protein A-like" evidence="3">
    <location>
        <begin position="177"/>
        <end position="270"/>
    </location>
</feature>
<feature type="transmembrane region" description="Helical" evidence="2">
    <location>
        <begin position="174"/>
        <end position="191"/>
    </location>
</feature>
<feature type="transmembrane region" description="Helical" evidence="2">
    <location>
        <begin position="211"/>
        <end position="229"/>
    </location>
</feature>
<keyword evidence="4" id="KW-0378">Hydrolase</keyword>
<dbReference type="EMBL" id="BOOU01000112">
    <property type="protein sequence ID" value="GII81818.1"/>
    <property type="molecule type" value="Genomic_DNA"/>
</dbReference>
<dbReference type="Pfam" id="PF02517">
    <property type="entry name" value="Rce1-like"/>
    <property type="match status" value="1"/>
</dbReference>
<evidence type="ECO:0000256" key="2">
    <source>
        <dbReference type="SAM" id="Phobius"/>
    </source>
</evidence>
<dbReference type="AlphaFoldDB" id="A0A919R9S1"/>
<evidence type="ECO:0000256" key="1">
    <source>
        <dbReference type="SAM" id="MobiDB-lite"/>
    </source>
</evidence>
<feature type="compositionally biased region" description="Basic and acidic residues" evidence="1">
    <location>
        <begin position="7"/>
        <end position="17"/>
    </location>
</feature>
<protein>
    <submittedName>
        <fullName evidence="4">CAAX amino protease</fullName>
    </submittedName>
</protein>
<dbReference type="GO" id="GO:0004175">
    <property type="term" value="F:endopeptidase activity"/>
    <property type="evidence" value="ECO:0007669"/>
    <property type="project" value="UniProtKB-ARBA"/>
</dbReference>
<comment type="caution">
    <text evidence="4">The sequence shown here is derived from an EMBL/GenBank/DDBJ whole genome shotgun (WGS) entry which is preliminary data.</text>
</comment>
<feature type="transmembrane region" description="Helical" evidence="2">
    <location>
        <begin position="260"/>
        <end position="281"/>
    </location>
</feature>
<reference evidence="4" key="1">
    <citation type="submission" date="2021-01" db="EMBL/GenBank/DDBJ databases">
        <title>Whole genome shotgun sequence of Sphaerisporangium rufum NBRC 109079.</title>
        <authorList>
            <person name="Komaki H."/>
            <person name="Tamura T."/>
        </authorList>
    </citation>
    <scope>NUCLEOTIDE SEQUENCE</scope>
    <source>
        <strain evidence="4">NBRC 109079</strain>
    </source>
</reference>
<dbReference type="InterPro" id="IPR003675">
    <property type="entry name" value="Rce1/LyrA-like_dom"/>
</dbReference>
<name>A0A919R9S1_9ACTN</name>
<dbReference type="Proteomes" id="UP000655287">
    <property type="component" value="Unassembled WGS sequence"/>
</dbReference>
<keyword evidence="4" id="KW-0645">Protease</keyword>
<keyword evidence="2" id="KW-0472">Membrane</keyword>
<feature type="transmembrane region" description="Helical" evidence="2">
    <location>
        <begin position="235"/>
        <end position="253"/>
    </location>
</feature>
<evidence type="ECO:0000259" key="3">
    <source>
        <dbReference type="Pfam" id="PF02517"/>
    </source>
</evidence>
<dbReference type="GO" id="GO:0080120">
    <property type="term" value="P:CAAX-box protein maturation"/>
    <property type="evidence" value="ECO:0007669"/>
    <property type="project" value="UniProtKB-ARBA"/>
</dbReference>
<dbReference type="GO" id="GO:0006508">
    <property type="term" value="P:proteolysis"/>
    <property type="evidence" value="ECO:0007669"/>
    <property type="project" value="UniProtKB-KW"/>
</dbReference>
<feature type="transmembrane region" description="Helical" evidence="2">
    <location>
        <begin position="57"/>
        <end position="81"/>
    </location>
</feature>
<evidence type="ECO:0000313" key="4">
    <source>
        <dbReference type="EMBL" id="GII81818.1"/>
    </source>
</evidence>
<organism evidence="4 5">
    <name type="scientific">Sphaerisporangium rufum</name>
    <dbReference type="NCBI Taxonomy" id="1381558"/>
    <lineage>
        <taxon>Bacteria</taxon>
        <taxon>Bacillati</taxon>
        <taxon>Actinomycetota</taxon>
        <taxon>Actinomycetes</taxon>
        <taxon>Streptosporangiales</taxon>
        <taxon>Streptosporangiaceae</taxon>
        <taxon>Sphaerisporangium</taxon>
    </lineage>
</organism>
<keyword evidence="2" id="KW-0812">Transmembrane</keyword>
<accession>A0A919R9S1</accession>
<gene>
    <name evidence="4" type="ORF">Sru01_68000</name>
</gene>
<keyword evidence="2" id="KW-1133">Transmembrane helix</keyword>
<dbReference type="RefSeq" id="WP_203994637.1">
    <property type="nucleotide sequence ID" value="NZ_BOOU01000112.1"/>
</dbReference>
<sequence>MTSTAQDRIRRPDEHAHPPRGAAGEGWLLRPDVPVRPPRVPAGVEYHRVYAGDKRRILRGLLVIVLLFAGLIGFAQLFLLGAATIDARILGRTGFTPLQQAAGALSLAVLIPYSMLLQRLFYGVPAGSLHSVTGRFRHGVLGRTLLVFGPLLLILVSIASLMPGEAVPWTTADLVAFIVISTLLSPLAAAGEEYGLRGLMFRVVGGWTRGARSGAILGIIVTTVLFSLFHGTLDPYLLTSYLVLFSAMAIVTWRTGGLEVAVVLHAVYNATAFVLATTLHLDLGGALGSRGEAVGSVTNLVPGAGLAVITAIIWWTTRKSGPARTPSA</sequence>
<feature type="transmembrane region" description="Helical" evidence="2">
    <location>
        <begin position="143"/>
        <end position="162"/>
    </location>
</feature>
<proteinExistence type="predicted"/>
<feature type="transmembrane region" description="Helical" evidence="2">
    <location>
        <begin position="293"/>
        <end position="315"/>
    </location>
</feature>
<feature type="region of interest" description="Disordered" evidence="1">
    <location>
        <begin position="1"/>
        <end position="25"/>
    </location>
</feature>